<accession>A0ABR1X8V4</accession>
<comment type="caution">
    <text evidence="2">The sequence shown here is derived from an EMBL/GenBank/DDBJ whole genome shotgun (WGS) entry which is preliminary data.</text>
</comment>
<dbReference type="Proteomes" id="UP001433268">
    <property type="component" value="Unassembled WGS sequence"/>
</dbReference>
<evidence type="ECO:0000313" key="3">
    <source>
        <dbReference type="Proteomes" id="UP001433268"/>
    </source>
</evidence>
<evidence type="ECO:0000313" key="2">
    <source>
        <dbReference type="EMBL" id="KAK8091892.1"/>
    </source>
</evidence>
<dbReference type="RefSeq" id="XP_066673864.1">
    <property type="nucleotide sequence ID" value="XM_066806568.1"/>
</dbReference>
<proteinExistence type="predicted"/>
<gene>
    <name evidence="2" type="ORF">PG997_002253</name>
</gene>
<evidence type="ECO:0000256" key="1">
    <source>
        <dbReference type="SAM" id="SignalP"/>
    </source>
</evidence>
<feature type="chain" id="PRO_5047167956" evidence="1">
    <location>
        <begin position="20"/>
        <end position="150"/>
    </location>
</feature>
<sequence length="150" mass="16803">MHAITVFLAVLSLAAKALGAPTNTSIERRFEGGWCGLHIHVEVNRPYLHYTWLTIKVYDGKKAYVNEGDFKEPVDKVMFGSIGGHGLPMDLSFEVDLRKSRPRIHREYCSTCIVKPRLAHVDNSSSTSKGRQSTGILVIDHEFETCEKTA</sequence>
<name>A0ABR1X8V4_9PEZI</name>
<dbReference type="GeneID" id="92039628"/>
<reference evidence="2 3" key="1">
    <citation type="submission" date="2023-01" db="EMBL/GenBank/DDBJ databases">
        <title>Analysis of 21 Apiospora genomes using comparative genomics revels a genus with tremendous synthesis potential of carbohydrate active enzymes and secondary metabolites.</title>
        <authorList>
            <person name="Sorensen T."/>
        </authorList>
    </citation>
    <scope>NUCLEOTIDE SEQUENCE [LARGE SCALE GENOMIC DNA]</scope>
    <source>
        <strain evidence="2 3">CBS 114990</strain>
    </source>
</reference>
<organism evidence="2 3">
    <name type="scientific">Apiospora hydei</name>
    <dbReference type="NCBI Taxonomy" id="1337664"/>
    <lineage>
        <taxon>Eukaryota</taxon>
        <taxon>Fungi</taxon>
        <taxon>Dikarya</taxon>
        <taxon>Ascomycota</taxon>
        <taxon>Pezizomycotina</taxon>
        <taxon>Sordariomycetes</taxon>
        <taxon>Xylariomycetidae</taxon>
        <taxon>Amphisphaeriales</taxon>
        <taxon>Apiosporaceae</taxon>
        <taxon>Apiospora</taxon>
    </lineage>
</organism>
<keyword evidence="1" id="KW-0732">Signal</keyword>
<feature type="signal peptide" evidence="1">
    <location>
        <begin position="1"/>
        <end position="19"/>
    </location>
</feature>
<keyword evidence="3" id="KW-1185">Reference proteome</keyword>
<dbReference type="EMBL" id="JAQQWN010000003">
    <property type="protein sequence ID" value="KAK8091892.1"/>
    <property type="molecule type" value="Genomic_DNA"/>
</dbReference>
<protein>
    <submittedName>
        <fullName evidence="2">Uncharacterized protein</fullName>
    </submittedName>
</protein>